<sequence length="265" mass="29634">TGDGLDYKSVSFSPDGVAAMYLSQKGIMNLAASVRDDGRFTVDTSEVDDKGRAEQLKYVQAILNDPENPRHAEYAAKVYEIYKEFGLYLATLMAEMSDYYDSETPIDDIVLTGRCVETEAGTRALIDESARPILEKWYPEISGTEIHLASALAENNPTINAFAQALGAAYLGNQELLKRRRARESRYAGLKEKLCTEGVFDLKELSEEFGIPESELVRLIREWSENKELKNESNPWVGYLDVVDRNGVHTGKICSFGAFHSKRSP</sequence>
<organism evidence="1">
    <name type="scientific">marine sediment metagenome</name>
    <dbReference type="NCBI Taxonomy" id="412755"/>
    <lineage>
        <taxon>unclassified sequences</taxon>
        <taxon>metagenomes</taxon>
        <taxon>ecological metagenomes</taxon>
    </lineage>
</organism>
<dbReference type="EMBL" id="BARS01028202">
    <property type="protein sequence ID" value="GAG05693.1"/>
    <property type="molecule type" value="Genomic_DNA"/>
</dbReference>
<feature type="non-terminal residue" evidence="1">
    <location>
        <position position="265"/>
    </location>
</feature>
<comment type="caution">
    <text evidence="1">The sequence shown here is derived from an EMBL/GenBank/DDBJ whole genome shotgun (WGS) entry which is preliminary data.</text>
</comment>
<proteinExistence type="predicted"/>
<accession>X0UZH3</accession>
<name>X0UZH3_9ZZZZ</name>
<reference evidence="1" key="1">
    <citation type="journal article" date="2014" name="Front. Microbiol.">
        <title>High frequency of phylogenetically diverse reductive dehalogenase-homologous genes in deep subseafloor sedimentary metagenomes.</title>
        <authorList>
            <person name="Kawai M."/>
            <person name="Futagami T."/>
            <person name="Toyoda A."/>
            <person name="Takaki Y."/>
            <person name="Nishi S."/>
            <person name="Hori S."/>
            <person name="Arai W."/>
            <person name="Tsubouchi T."/>
            <person name="Morono Y."/>
            <person name="Uchiyama I."/>
            <person name="Ito T."/>
            <person name="Fujiyama A."/>
            <person name="Inagaki F."/>
            <person name="Takami H."/>
        </authorList>
    </citation>
    <scope>NUCLEOTIDE SEQUENCE</scope>
    <source>
        <strain evidence="1">Expedition CK06-06</strain>
    </source>
</reference>
<dbReference type="AlphaFoldDB" id="X0UZH3"/>
<evidence type="ECO:0000313" key="1">
    <source>
        <dbReference type="EMBL" id="GAG05693.1"/>
    </source>
</evidence>
<feature type="non-terminal residue" evidence="1">
    <location>
        <position position="1"/>
    </location>
</feature>
<gene>
    <name evidence="1" type="ORF">S01H1_44223</name>
</gene>
<protein>
    <submittedName>
        <fullName evidence="1">Uncharacterized protein</fullName>
    </submittedName>
</protein>